<dbReference type="RefSeq" id="WP_141601721.1">
    <property type="nucleotide sequence ID" value="NZ_JARMSB010000005.1"/>
</dbReference>
<accession>A0A540V3S8</accession>
<evidence type="ECO:0000313" key="1">
    <source>
        <dbReference type="EMBL" id="TQE91406.1"/>
    </source>
</evidence>
<protein>
    <submittedName>
        <fullName evidence="1">Uncharacterized protein</fullName>
    </submittedName>
</protein>
<comment type="caution">
    <text evidence="1">The sequence shown here is derived from an EMBL/GenBank/DDBJ whole genome shotgun (WGS) entry which is preliminary data.</text>
</comment>
<dbReference type="Proteomes" id="UP000315753">
    <property type="component" value="Unassembled WGS sequence"/>
</dbReference>
<reference evidence="1 2" key="1">
    <citation type="submission" date="2019-06" db="EMBL/GenBank/DDBJ databases">
        <title>Genome sequence of Ureibacillus terrenus.</title>
        <authorList>
            <person name="Maclea K.S."/>
            <person name="Simoes M."/>
        </authorList>
    </citation>
    <scope>NUCLEOTIDE SEQUENCE [LARGE SCALE GENOMIC DNA]</scope>
    <source>
        <strain evidence="1 2">ATCC BAA-384</strain>
    </source>
</reference>
<organism evidence="1 2">
    <name type="scientific">Ureibacillus terrenus</name>
    <dbReference type="NCBI Taxonomy" id="118246"/>
    <lineage>
        <taxon>Bacteria</taxon>
        <taxon>Bacillati</taxon>
        <taxon>Bacillota</taxon>
        <taxon>Bacilli</taxon>
        <taxon>Bacillales</taxon>
        <taxon>Caryophanaceae</taxon>
        <taxon>Ureibacillus</taxon>
    </lineage>
</organism>
<dbReference type="EMBL" id="VIGD01000005">
    <property type="protein sequence ID" value="TQE91406.1"/>
    <property type="molecule type" value="Genomic_DNA"/>
</dbReference>
<keyword evidence="2" id="KW-1185">Reference proteome</keyword>
<name>A0A540V3S8_9BACL</name>
<evidence type="ECO:0000313" key="2">
    <source>
        <dbReference type="Proteomes" id="UP000315753"/>
    </source>
</evidence>
<gene>
    <name evidence="1" type="ORF">FKZ59_05360</name>
</gene>
<dbReference type="AlphaFoldDB" id="A0A540V3S8"/>
<proteinExistence type="predicted"/>
<sequence length="71" mass="8172">MSGIRLPSPHLFHPCLIPLYAQHFIIALRIHRIMMPGKIKTAFTFHLQAVLRFNFAHETIKRFPAPAILSP</sequence>